<proteinExistence type="inferred from homology"/>
<dbReference type="PANTHER" id="PTHR43448:SF2">
    <property type="entry name" value="PROTOHEME IX FARNESYLTRANSFERASE, MITOCHONDRIAL"/>
    <property type="match status" value="1"/>
</dbReference>
<comment type="similarity">
    <text evidence="2">Belongs to the UbiA prenyltransferase family.</text>
</comment>
<dbReference type="AlphaFoldDB" id="A7ATM0"/>
<dbReference type="VEuPathDB" id="PiroplasmaDB:BBOV_II003260"/>
<accession>A7ATM0</accession>
<reference evidence="11 12" key="1">
    <citation type="journal article" date="2007" name="PLoS Pathog.">
        <title>Genome sequence of Babesia bovis and comparative analysis of apicomplexan hemoprotozoa.</title>
        <authorList>
            <person name="Brayton K.A."/>
            <person name="Lau A.O.T."/>
            <person name="Herndon D.R."/>
            <person name="Hannick L."/>
            <person name="Kappmeyer L.S."/>
            <person name="Berens S.J."/>
            <person name="Bidwell S.L."/>
            <person name="Brown W.C."/>
            <person name="Crabtree J."/>
            <person name="Fadrosh D."/>
            <person name="Feldblum T."/>
            <person name="Forberger H.A."/>
            <person name="Haas B.J."/>
            <person name="Howell J.M."/>
            <person name="Khouri H."/>
            <person name="Koo H."/>
            <person name="Mann D.J."/>
            <person name="Norimine J."/>
            <person name="Paulsen I.T."/>
            <person name="Radune D."/>
            <person name="Ren Q."/>
            <person name="Smith R.K. Jr."/>
            <person name="Suarez C.E."/>
            <person name="White O."/>
            <person name="Wortman J.R."/>
            <person name="Knowles D.P. Jr."/>
            <person name="McElwain T.F."/>
            <person name="Nene V.M."/>
        </authorList>
    </citation>
    <scope>NUCLEOTIDE SEQUENCE [LARGE SCALE GENOMIC DNA]</scope>
    <source>
        <strain evidence="11">T2Bo</strain>
    </source>
</reference>
<sequence>MTSLSRIVFSVPQRHSGRLSNCLQLTKWKLSLWVSATGAAGFFMNSPVLSPEVFCCSGGIFLCSSAAHVFNQIIERKTDGLMVRTRNRPLASGRVTPSQAAGFGTFCVLSGSTLLSLTSGATAAPLALLNIGLYTCGYTILKKYTEWNTHVGAIVGAIPPLIGYVASGGSIYAPQPWMLFGLMYAWQIPHFYTLAWLYRKDYSVAALKMYGIDDETGKRTALTSVKWMTLLTTMPLAYSLGGLISPQYAVVTLLPNLFINHKCFQYLDYPTKKSASRFFIHSLWHILALVGLASYYVAAERFKSEEEESNDS</sequence>
<evidence type="ECO:0000256" key="7">
    <source>
        <dbReference type="ARBA" id="ARBA00023133"/>
    </source>
</evidence>
<dbReference type="eggNOG" id="KOG1380">
    <property type="taxonomic scope" value="Eukaryota"/>
</dbReference>
<dbReference type="CDD" id="cd13957">
    <property type="entry name" value="PT_UbiA_Cox10"/>
    <property type="match status" value="1"/>
</dbReference>
<name>A7ATM0_BABBO</name>
<dbReference type="EMBL" id="AAXT01000003">
    <property type="protein sequence ID" value="EDO06281.1"/>
    <property type="molecule type" value="Genomic_DNA"/>
</dbReference>
<evidence type="ECO:0000256" key="4">
    <source>
        <dbReference type="ARBA" id="ARBA00022679"/>
    </source>
</evidence>
<dbReference type="PANTHER" id="PTHR43448">
    <property type="entry name" value="PROTOHEME IX FARNESYLTRANSFERASE, MITOCHONDRIAL"/>
    <property type="match status" value="1"/>
</dbReference>
<feature type="transmembrane region" description="Helical" evidence="10">
    <location>
        <begin position="236"/>
        <end position="258"/>
    </location>
</feature>
<feature type="transmembrane region" description="Helical" evidence="10">
    <location>
        <begin position="179"/>
        <end position="198"/>
    </location>
</feature>
<evidence type="ECO:0000256" key="5">
    <source>
        <dbReference type="ARBA" id="ARBA00022692"/>
    </source>
</evidence>
<dbReference type="Gene3D" id="1.10.357.140">
    <property type="entry name" value="UbiA prenyltransferase"/>
    <property type="match status" value="1"/>
</dbReference>
<dbReference type="Pfam" id="PF01040">
    <property type="entry name" value="UbiA"/>
    <property type="match status" value="1"/>
</dbReference>
<evidence type="ECO:0000313" key="12">
    <source>
        <dbReference type="Proteomes" id="UP000002173"/>
    </source>
</evidence>
<dbReference type="GO" id="GO:0005739">
    <property type="term" value="C:mitochondrion"/>
    <property type="evidence" value="ECO:0007669"/>
    <property type="project" value="TreeGrafter"/>
</dbReference>
<dbReference type="InterPro" id="IPR006369">
    <property type="entry name" value="Protohaem_IX_farnesylTrfase"/>
</dbReference>
<evidence type="ECO:0000256" key="1">
    <source>
        <dbReference type="ARBA" id="ARBA00004141"/>
    </source>
</evidence>
<feature type="transmembrane region" description="Helical" evidence="10">
    <location>
        <begin position="123"/>
        <end position="141"/>
    </location>
</feature>
<dbReference type="KEGG" id="bbo:BBOV_II003260"/>
<evidence type="ECO:0000256" key="3">
    <source>
        <dbReference type="ARBA" id="ARBA00016335"/>
    </source>
</evidence>
<feature type="transmembrane region" description="Helical" evidence="10">
    <location>
        <begin position="153"/>
        <end position="173"/>
    </location>
</feature>
<dbReference type="InParanoid" id="A7ATM0"/>
<comment type="subcellular location">
    <subcellularLocation>
        <location evidence="1">Membrane</location>
        <topology evidence="1">Multi-pass membrane protein</topology>
    </subcellularLocation>
</comment>
<gene>
    <name evidence="11" type="ORF">BBOV_II003260</name>
</gene>
<keyword evidence="4 11" id="KW-0808">Transferase</keyword>
<evidence type="ECO:0000256" key="6">
    <source>
        <dbReference type="ARBA" id="ARBA00022989"/>
    </source>
</evidence>
<dbReference type="GeneID" id="5478078"/>
<protein>
    <recommendedName>
        <fullName evidence="3">Protoheme IX farnesyltransferase, mitochondrial</fullName>
    </recommendedName>
    <alternativeName>
        <fullName evidence="9">Heme O synthase</fullName>
    </alternativeName>
</protein>
<dbReference type="STRING" id="5865.A7ATM0"/>
<dbReference type="InterPro" id="IPR030470">
    <property type="entry name" value="UbiA_prenylTrfase_CS"/>
</dbReference>
<reference evidence="12" key="2">
    <citation type="journal article" date="2020" name="Data Brief">
        <title>Transcriptome dataset of Babesia bovis life stages within vertebrate and invertebrate hosts.</title>
        <authorList>
            <person name="Ueti M.W."/>
            <person name="Johnson W.C."/>
            <person name="Kappmeyer L.S."/>
            <person name="Herndon D.R."/>
            <person name="Mousel M.R."/>
            <person name="Reif K.E."/>
            <person name="Taus N.S."/>
            <person name="Ifeonu O.O."/>
            <person name="Silva J.C."/>
            <person name="Suarez C.E."/>
            <person name="Brayton K.A."/>
        </authorList>
    </citation>
    <scope>NUCLEOTIDE SEQUENCE [LARGE SCALE GENOMIC DNA]</scope>
</reference>
<organism evidence="11 12">
    <name type="scientific">Babesia bovis</name>
    <dbReference type="NCBI Taxonomy" id="5865"/>
    <lineage>
        <taxon>Eukaryota</taxon>
        <taxon>Sar</taxon>
        <taxon>Alveolata</taxon>
        <taxon>Apicomplexa</taxon>
        <taxon>Aconoidasida</taxon>
        <taxon>Piroplasmida</taxon>
        <taxon>Babesiidae</taxon>
        <taxon>Babesia</taxon>
    </lineage>
</organism>
<dbReference type="RefSeq" id="XP_001609849.1">
    <property type="nucleotide sequence ID" value="XM_001609799.1"/>
</dbReference>
<reference evidence="12" key="3">
    <citation type="journal article" date="2021" name="Int. J. Parasitol.">
        <title>Comparative analysis of gene expression between Babesia bovis blood stages and kinetes allowed by improved genome annotation.</title>
        <authorList>
            <person name="Ueti M.W."/>
            <person name="Johnson W.C."/>
            <person name="Kappmeyer L.S."/>
            <person name="Herndon D.R."/>
            <person name="Mousel M.R."/>
            <person name="Reif K.E."/>
            <person name="Taus N.S."/>
            <person name="Ifeonu O.O."/>
            <person name="Silva J.C."/>
            <person name="Suarez C.E."/>
            <person name="Brayton K.A."/>
        </authorList>
    </citation>
    <scope>NUCLEOTIDE SEQUENCE [LARGE SCALE GENOMIC DNA]</scope>
</reference>
<dbReference type="GO" id="GO:0008495">
    <property type="term" value="F:protoheme IX farnesyltransferase activity"/>
    <property type="evidence" value="ECO:0007669"/>
    <property type="project" value="InterPro"/>
</dbReference>
<dbReference type="OMA" id="MGREPDF"/>
<dbReference type="Proteomes" id="UP000002173">
    <property type="component" value="Unassembled WGS sequence"/>
</dbReference>
<dbReference type="PROSITE" id="PS00943">
    <property type="entry name" value="UBIA"/>
    <property type="match status" value="1"/>
</dbReference>
<evidence type="ECO:0000313" key="11">
    <source>
        <dbReference type="EMBL" id="EDO06281.1"/>
    </source>
</evidence>
<keyword evidence="7" id="KW-0350">Heme biosynthesis</keyword>
<evidence type="ECO:0000256" key="2">
    <source>
        <dbReference type="ARBA" id="ARBA00005985"/>
    </source>
</evidence>
<keyword evidence="8 10" id="KW-0472">Membrane</keyword>
<evidence type="ECO:0000256" key="10">
    <source>
        <dbReference type="SAM" id="Phobius"/>
    </source>
</evidence>
<dbReference type="InterPro" id="IPR044878">
    <property type="entry name" value="UbiA_sf"/>
</dbReference>
<keyword evidence="5 10" id="KW-0812">Transmembrane</keyword>
<keyword evidence="12" id="KW-1185">Reference proteome</keyword>
<keyword evidence="6 10" id="KW-1133">Transmembrane helix</keyword>
<feature type="transmembrane region" description="Helical" evidence="10">
    <location>
        <begin position="278"/>
        <end position="298"/>
    </location>
</feature>
<dbReference type="NCBIfam" id="TIGR01473">
    <property type="entry name" value="cyoE_ctaB"/>
    <property type="match status" value="1"/>
</dbReference>
<comment type="caution">
    <text evidence="11">The sequence shown here is derived from an EMBL/GenBank/DDBJ whole genome shotgun (WGS) entry which is preliminary data.</text>
</comment>
<evidence type="ECO:0000256" key="9">
    <source>
        <dbReference type="ARBA" id="ARBA00030253"/>
    </source>
</evidence>
<dbReference type="InterPro" id="IPR000537">
    <property type="entry name" value="UbiA_prenyltransferase"/>
</dbReference>
<dbReference type="GO" id="GO:0006784">
    <property type="term" value="P:heme A biosynthetic process"/>
    <property type="evidence" value="ECO:0007669"/>
    <property type="project" value="TreeGrafter"/>
</dbReference>
<evidence type="ECO:0000256" key="8">
    <source>
        <dbReference type="ARBA" id="ARBA00023136"/>
    </source>
</evidence>
<dbReference type="GO" id="GO:0016020">
    <property type="term" value="C:membrane"/>
    <property type="evidence" value="ECO:0007669"/>
    <property type="project" value="UniProtKB-SubCell"/>
</dbReference>